<evidence type="ECO:0000313" key="3">
    <source>
        <dbReference type="Proteomes" id="UP000750502"/>
    </source>
</evidence>
<feature type="compositionally biased region" description="Basic and acidic residues" evidence="1">
    <location>
        <begin position="28"/>
        <end position="39"/>
    </location>
</feature>
<keyword evidence="3" id="KW-1185">Reference proteome</keyword>
<dbReference type="Proteomes" id="UP000750502">
    <property type="component" value="Unassembled WGS sequence"/>
</dbReference>
<comment type="caution">
    <text evidence="2">The sequence shown here is derived from an EMBL/GenBank/DDBJ whole genome shotgun (WGS) entry which is preliminary data.</text>
</comment>
<reference evidence="2" key="2">
    <citation type="submission" date="2020-10" db="EMBL/GenBank/DDBJ databases">
        <authorList>
            <person name="Peck L.D."/>
            <person name="Nowell R.W."/>
            <person name="Flood J."/>
            <person name="Ryan M.J."/>
            <person name="Barraclough T.G."/>
        </authorList>
    </citation>
    <scope>NUCLEOTIDE SEQUENCE</scope>
    <source>
        <strain evidence="2">IMI 127659i</strain>
    </source>
</reference>
<sequence>MDGNLEDSGSYHGMGNNDDEPISPNHPVGDRGSDREASKHPLPQGSVPRQLSRERSPVLDKFRQSQWFIAGVKDGSIVDIGIPRSKVQRQQIPTVLLANTPITGVGCLKARSSDIARRADPLYRMAYADKVKDL</sequence>
<evidence type="ECO:0000313" key="2">
    <source>
        <dbReference type="EMBL" id="KAG5766603.1"/>
    </source>
</evidence>
<dbReference type="EMBL" id="JADFTT010000151">
    <property type="protein sequence ID" value="KAG5766603.1"/>
    <property type="molecule type" value="Genomic_DNA"/>
</dbReference>
<name>A0A9P7L2G4_9HYPO</name>
<dbReference type="OrthoDB" id="5103181at2759"/>
<reference evidence="2" key="1">
    <citation type="journal article" date="2020" name="bioRxiv">
        <title>Historical genomics reveals the evolutionary mechanisms behind multiple outbreaks of the host-specific coffee wilt pathogen Fusarium xylarioides.</title>
        <authorList>
            <person name="Peck D."/>
            <person name="Nowell R.W."/>
            <person name="Flood J."/>
            <person name="Ryan M.J."/>
            <person name="Barraclough T.G."/>
        </authorList>
    </citation>
    <scope>NUCLEOTIDE SEQUENCE</scope>
    <source>
        <strain evidence="2">IMI 127659i</strain>
    </source>
</reference>
<gene>
    <name evidence="2" type="ORF">H9Q72_005370</name>
</gene>
<protein>
    <submittedName>
        <fullName evidence="2">Uncharacterized protein</fullName>
    </submittedName>
</protein>
<proteinExistence type="predicted"/>
<dbReference type="AlphaFoldDB" id="A0A9P7L2G4"/>
<organism evidence="2 3">
    <name type="scientific">Fusarium xylarioides</name>
    <dbReference type="NCBI Taxonomy" id="221167"/>
    <lineage>
        <taxon>Eukaryota</taxon>
        <taxon>Fungi</taxon>
        <taxon>Dikarya</taxon>
        <taxon>Ascomycota</taxon>
        <taxon>Pezizomycotina</taxon>
        <taxon>Sordariomycetes</taxon>
        <taxon>Hypocreomycetidae</taxon>
        <taxon>Hypocreales</taxon>
        <taxon>Nectriaceae</taxon>
        <taxon>Fusarium</taxon>
        <taxon>Fusarium fujikuroi species complex</taxon>
    </lineage>
</organism>
<feature type="region of interest" description="Disordered" evidence="1">
    <location>
        <begin position="1"/>
        <end position="58"/>
    </location>
</feature>
<accession>A0A9P7L2G4</accession>
<evidence type="ECO:0000256" key="1">
    <source>
        <dbReference type="SAM" id="MobiDB-lite"/>
    </source>
</evidence>